<name>A0A7R9C053_9CRUS</name>
<organism evidence="2">
    <name type="scientific">Notodromas monacha</name>
    <dbReference type="NCBI Taxonomy" id="399045"/>
    <lineage>
        <taxon>Eukaryota</taxon>
        <taxon>Metazoa</taxon>
        <taxon>Ecdysozoa</taxon>
        <taxon>Arthropoda</taxon>
        <taxon>Crustacea</taxon>
        <taxon>Oligostraca</taxon>
        <taxon>Ostracoda</taxon>
        <taxon>Podocopa</taxon>
        <taxon>Podocopida</taxon>
        <taxon>Cypridocopina</taxon>
        <taxon>Cypridoidea</taxon>
        <taxon>Cyprididae</taxon>
        <taxon>Notodromas</taxon>
    </lineage>
</organism>
<evidence type="ECO:0000313" key="2">
    <source>
        <dbReference type="EMBL" id="CAD7283390.1"/>
    </source>
</evidence>
<protein>
    <submittedName>
        <fullName evidence="2">Uncharacterized protein</fullName>
    </submittedName>
</protein>
<evidence type="ECO:0000313" key="3">
    <source>
        <dbReference type="Proteomes" id="UP000678499"/>
    </source>
</evidence>
<proteinExistence type="predicted"/>
<dbReference type="Proteomes" id="UP000678499">
    <property type="component" value="Unassembled WGS sequence"/>
</dbReference>
<feature type="region of interest" description="Disordered" evidence="1">
    <location>
        <begin position="1"/>
        <end position="42"/>
    </location>
</feature>
<keyword evidence="3" id="KW-1185">Reference proteome</keyword>
<gene>
    <name evidence="2" type="ORF">NMOB1V02_LOCUS11006</name>
</gene>
<dbReference type="EMBL" id="OA887364">
    <property type="protein sequence ID" value="CAD7283390.1"/>
    <property type="molecule type" value="Genomic_DNA"/>
</dbReference>
<evidence type="ECO:0000256" key="1">
    <source>
        <dbReference type="SAM" id="MobiDB-lite"/>
    </source>
</evidence>
<feature type="compositionally biased region" description="Basic and acidic residues" evidence="1">
    <location>
        <begin position="1"/>
        <end position="15"/>
    </location>
</feature>
<sequence>MMEMEKERRSRERPLRSSSAAMGATQQQQRERPTRTVVAPVAARESRQKEVVAVIAREVRQKEVQVLRKKNQELTDITRKLEEKVKSLEQWLFCNEPEKFGVYIVTMEIR</sequence>
<dbReference type="AlphaFoldDB" id="A0A7R9C053"/>
<accession>A0A7R9C053</accession>
<reference evidence="2" key="1">
    <citation type="submission" date="2020-11" db="EMBL/GenBank/DDBJ databases">
        <authorList>
            <person name="Tran Van P."/>
        </authorList>
    </citation>
    <scope>NUCLEOTIDE SEQUENCE</scope>
</reference>
<dbReference type="EMBL" id="CAJPEX010005327">
    <property type="protein sequence ID" value="CAG0923542.1"/>
    <property type="molecule type" value="Genomic_DNA"/>
</dbReference>